<protein>
    <submittedName>
        <fullName evidence="2">Uncharacterized protein</fullName>
    </submittedName>
</protein>
<proteinExistence type="predicted"/>
<name>A0A4D6L490_VIGUN</name>
<accession>A0A4D6L490</accession>
<evidence type="ECO:0000313" key="2">
    <source>
        <dbReference type="EMBL" id="QCD83244.1"/>
    </source>
</evidence>
<evidence type="ECO:0000313" key="3">
    <source>
        <dbReference type="Proteomes" id="UP000501690"/>
    </source>
</evidence>
<dbReference type="AlphaFoldDB" id="A0A4D6L490"/>
<organism evidence="2 3">
    <name type="scientific">Vigna unguiculata</name>
    <name type="common">Cowpea</name>
    <dbReference type="NCBI Taxonomy" id="3917"/>
    <lineage>
        <taxon>Eukaryota</taxon>
        <taxon>Viridiplantae</taxon>
        <taxon>Streptophyta</taxon>
        <taxon>Embryophyta</taxon>
        <taxon>Tracheophyta</taxon>
        <taxon>Spermatophyta</taxon>
        <taxon>Magnoliopsida</taxon>
        <taxon>eudicotyledons</taxon>
        <taxon>Gunneridae</taxon>
        <taxon>Pentapetalae</taxon>
        <taxon>rosids</taxon>
        <taxon>fabids</taxon>
        <taxon>Fabales</taxon>
        <taxon>Fabaceae</taxon>
        <taxon>Papilionoideae</taxon>
        <taxon>50 kb inversion clade</taxon>
        <taxon>NPAAA clade</taxon>
        <taxon>indigoferoid/millettioid clade</taxon>
        <taxon>Phaseoleae</taxon>
        <taxon>Vigna</taxon>
    </lineage>
</organism>
<feature type="region of interest" description="Disordered" evidence="1">
    <location>
        <begin position="103"/>
        <end position="125"/>
    </location>
</feature>
<dbReference type="Proteomes" id="UP000501690">
    <property type="component" value="Linkage Group LG2"/>
</dbReference>
<sequence length="125" mass="14484">MVPLQIVRFIDAMHPPPNGKKKKKRGPCQNDRDRISFDLLGKHSKKDRDDFLPLVDGLFIMEMHLGEKLSVDLIFSERKLYKMFTPLDMADIVPWEENGVKHQGIRQHPEGRPLRKGIGRVQEVS</sequence>
<keyword evidence="3" id="KW-1185">Reference proteome</keyword>
<reference evidence="2 3" key="1">
    <citation type="submission" date="2019-04" db="EMBL/GenBank/DDBJ databases">
        <title>An improved genome assembly and genetic linkage map for asparagus bean, Vigna unguiculata ssp. sesquipedialis.</title>
        <authorList>
            <person name="Xia Q."/>
            <person name="Zhang R."/>
            <person name="Dong Y."/>
        </authorList>
    </citation>
    <scope>NUCLEOTIDE SEQUENCE [LARGE SCALE GENOMIC DNA]</scope>
    <source>
        <tissue evidence="2">Leaf</tissue>
    </source>
</reference>
<evidence type="ECO:0000256" key="1">
    <source>
        <dbReference type="SAM" id="MobiDB-lite"/>
    </source>
</evidence>
<gene>
    <name evidence="2" type="ORF">DEO72_LG2g3587</name>
</gene>
<feature type="region of interest" description="Disordered" evidence="1">
    <location>
        <begin position="13"/>
        <end position="33"/>
    </location>
</feature>
<dbReference type="EMBL" id="CP039346">
    <property type="protein sequence ID" value="QCD83244.1"/>
    <property type="molecule type" value="Genomic_DNA"/>
</dbReference>